<dbReference type="GeneID" id="300269615"/>
<dbReference type="EMBL" id="UAUF01000010">
    <property type="protein sequence ID" value="SPZ04902.1"/>
    <property type="molecule type" value="Genomic_DNA"/>
</dbReference>
<dbReference type="Proteomes" id="UP000250443">
    <property type="component" value="Unassembled WGS sequence"/>
</dbReference>
<sequence>MQVNDIDVSADASAYVRACGEPEALGHHPAWIPLLIAGGFLQVIPIQIACGIGIVFIIYAKRKNCTIFDLLRRIRRMIAGKVRKPFRSC</sequence>
<name>A0A2X2C8R5_PSELU</name>
<keyword evidence="1" id="KW-1133">Transmembrane helix</keyword>
<evidence type="ECO:0000313" key="2">
    <source>
        <dbReference type="EMBL" id="SPZ04902.1"/>
    </source>
</evidence>
<dbReference type="AlphaFoldDB" id="A0A2X2C8R5"/>
<protein>
    <submittedName>
        <fullName evidence="2">Uncharacterized protein</fullName>
    </submittedName>
</protein>
<feature type="transmembrane region" description="Helical" evidence="1">
    <location>
        <begin position="30"/>
        <end position="59"/>
    </location>
</feature>
<keyword evidence="1" id="KW-0812">Transmembrane</keyword>
<evidence type="ECO:0000313" key="3">
    <source>
        <dbReference type="Proteomes" id="UP000250443"/>
    </source>
</evidence>
<proteinExistence type="predicted"/>
<reference evidence="2 3" key="1">
    <citation type="submission" date="2018-06" db="EMBL/GenBank/DDBJ databases">
        <authorList>
            <consortium name="Pathogen Informatics"/>
            <person name="Doyle S."/>
        </authorList>
    </citation>
    <scope>NUCLEOTIDE SEQUENCE [LARGE SCALE GENOMIC DNA]</scope>
    <source>
        <strain evidence="2 3">NCTC11842</strain>
    </source>
</reference>
<accession>A0A2X2C8R5</accession>
<gene>
    <name evidence="2" type="ORF">NCTC11842_01422</name>
</gene>
<evidence type="ECO:0000256" key="1">
    <source>
        <dbReference type="SAM" id="Phobius"/>
    </source>
</evidence>
<keyword evidence="1" id="KW-0472">Membrane</keyword>
<dbReference type="RefSeq" id="WP_019364785.1">
    <property type="nucleotide sequence ID" value="NZ_DALZQD010000043.1"/>
</dbReference>
<organism evidence="2 3">
    <name type="scientific">Pseudomonas luteola</name>
    <dbReference type="NCBI Taxonomy" id="47886"/>
    <lineage>
        <taxon>Bacteria</taxon>
        <taxon>Pseudomonadati</taxon>
        <taxon>Pseudomonadota</taxon>
        <taxon>Gammaproteobacteria</taxon>
        <taxon>Pseudomonadales</taxon>
        <taxon>Pseudomonadaceae</taxon>
        <taxon>Pseudomonas</taxon>
    </lineage>
</organism>